<dbReference type="InterPro" id="IPR027417">
    <property type="entry name" value="P-loop_NTPase"/>
</dbReference>
<dbReference type="InterPro" id="IPR011990">
    <property type="entry name" value="TPR-like_helical_dom_sf"/>
</dbReference>
<reference evidence="4" key="1">
    <citation type="submission" date="2024-07" db="EMBL/GenBank/DDBJ databases">
        <title>Complete genome sequences of cellulolytic bacteria, Kitasatospora sp. CMC57 and Streptomyces sp. CMC78, isolated from Japanese agricultural soil.</title>
        <authorList>
            <person name="Hashimoto T."/>
            <person name="Ito M."/>
            <person name="Iwamoto M."/>
            <person name="Fukahori D."/>
            <person name="Shoda T."/>
            <person name="Sakoda M."/>
            <person name="Morohoshi T."/>
            <person name="Mitsuboshi M."/>
            <person name="Nishizawa T."/>
        </authorList>
    </citation>
    <scope>NUCLEOTIDE SEQUENCE</scope>
    <source>
        <strain evidence="4">CMC78</strain>
    </source>
</reference>
<dbReference type="GO" id="GO:0005524">
    <property type="term" value="F:ATP binding"/>
    <property type="evidence" value="ECO:0007669"/>
    <property type="project" value="UniProtKB-KW"/>
</dbReference>
<feature type="domain" description="Orc1-like AAA ATPase" evidence="3">
    <location>
        <begin position="11"/>
        <end position="182"/>
    </location>
</feature>
<proteinExistence type="predicted"/>
<evidence type="ECO:0000259" key="3">
    <source>
        <dbReference type="Pfam" id="PF13191"/>
    </source>
</evidence>
<dbReference type="InterPro" id="IPR041664">
    <property type="entry name" value="AAA_16"/>
</dbReference>
<organism evidence="4">
    <name type="scientific">Streptomyces sp. CMC78</name>
    <dbReference type="NCBI Taxonomy" id="3231512"/>
    <lineage>
        <taxon>Bacteria</taxon>
        <taxon>Bacillati</taxon>
        <taxon>Actinomycetota</taxon>
        <taxon>Actinomycetes</taxon>
        <taxon>Kitasatosporales</taxon>
        <taxon>Streptomycetaceae</taxon>
        <taxon>Streptomyces</taxon>
    </lineage>
</organism>
<dbReference type="KEGG" id="stcm:SCMC78_06020"/>
<keyword evidence="2" id="KW-0067">ATP-binding</keyword>
<dbReference type="PANTHER" id="PTHR16305">
    <property type="entry name" value="TESTICULAR SOLUBLE ADENYLYL CYCLASE"/>
    <property type="match status" value="1"/>
</dbReference>
<dbReference type="GO" id="GO:0004016">
    <property type="term" value="F:adenylate cyclase activity"/>
    <property type="evidence" value="ECO:0007669"/>
    <property type="project" value="TreeGrafter"/>
</dbReference>
<sequence>MGRVGMKPSRPLYEREPELAAAAEAVDALCGAQAVGGLLVFSGEAGIGKTALLAEIQAMAADRCTVWSARGGETVTSVPFHVVRQLLQPALDQFPPDETRALFGDWYDTTAPALGLAEPSGPQPDPQGVRDGLDFVVGRLASRLSHRPLLLIVDDAHWADGESLAWLASFTARLGELPVLVVQAHRPQELAERDANYIADREAERGAGGQGRVNRVALRALTPDATAVLVRAGLGDHADDPFCREVWAVTGGNPYEAVELVAKVQDRELPPVEESAGELRELGASARGSGLVARLERLGTNANRFAWAAAVLGTDISQELAATLAGMSSAEAADCTARLRDARIVSGFDPLEFVHPLIATAVYRSIPPATRTAMHGRAAWAITRAGLGAAAASRHLLEVHPDDDQELVAQLREAAGQHLAVGAPEAARRCLERALEEPPRPKDRAVLLYELGCATLLSSPPTTVQHLRAALDMPGLDDGLRIDATFRLAAALAHNNQLKDAALSLAAEAARTAPGPGLMRLQAAHFMWEGMQATEDDGPTRSRRLTRNADHLKGRDNAERALLTLRAFDAMLRGENAQLIVDLCERALVDGSPARGLGWTDSEWGFELPTMVGITYTFVDQLDRAESLFGEAVRAFEISGWSGAHLAFAHTLLGMVHRRRGRLAEAEGFLREGLRLADRVGSGLPVHWDAACLLIDTLLARGRTDEARKIADRYDFGPPYPSAMVLPDGPCVRGRLLLAEGRKEDAIAELEAAGAALEPRERFNGIWAPWAGDLARALAEDDPARAAHLAARNRVHAERFGTPTALGEALRCVALFAPPERSAQLLAEAVGHLEKSSSGYEHALARVDYGIAIGSHRELARAQKQAMTCGAEGLAARAQQARASIRSSE</sequence>
<keyword evidence="1" id="KW-0547">Nucleotide-binding</keyword>
<dbReference type="Pfam" id="PF13191">
    <property type="entry name" value="AAA_16"/>
    <property type="match status" value="1"/>
</dbReference>
<protein>
    <submittedName>
        <fullName evidence="4">AAA family ATPase</fullName>
    </submittedName>
</protein>
<dbReference type="GO" id="GO:0005737">
    <property type="term" value="C:cytoplasm"/>
    <property type="evidence" value="ECO:0007669"/>
    <property type="project" value="TreeGrafter"/>
</dbReference>
<accession>A0AB33K9D7</accession>
<dbReference type="AlphaFoldDB" id="A0AB33K9D7"/>
<dbReference type="SUPFAM" id="SSF52540">
    <property type="entry name" value="P-loop containing nucleoside triphosphate hydrolases"/>
    <property type="match status" value="1"/>
</dbReference>
<dbReference type="SUPFAM" id="SSF48452">
    <property type="entry name" value="TPR-like"/>
    <property type="match status" value="1"/>
</dbReference>
<name>A0AB33K9D7_9ACTN</name>
<dbReference type="Gene3D" id="1.25.40.10">
    <property type="entry name" value="Tetratricopeptide repeat domain"/>
    <property type="match status" value="1"/>
</dbReference>
<evidence type="ECO:0000256" key="2">
    <source>
        <dbReference type="ARBA" id="ARBA00022840"/>
    </source>
</evidence>
<evidence type="ECO:0000313" key="4">
    <source>
        <dbReference type="EMBL" id="BFP50795.1"/>
    </source>
</evidence>
<dbReference type="EMBL" id="AP035884">
    <property type="protein sequence ID" value="BFP50795.1"/>
    <property type="molecule type" value="Genomic_DNA"/>
</dbReference>
<gene>
    <name evidence="4" type="ORF">SCMC78_06020</name>
</gene>
<dbReference type="PANTHER" id="PTHR16305:SF35">
    <property type="entry name" value="TRANSCRIPTIONAL ACTIVATOR DOMAIN"/>
    <property type="match status" value="1"/>
</dbReference>
<evidence type="ECO:0000256" key="1">
    <source>
        <dbReference type="ARBA" id="ARBA00022741"/>
    </source>
</evidence>